<dbReference type="EMBL" id="JAMKFB020000011">
    <property type="protein sequence ID" value="KAL0181315.1"/>
    <property type="molecule type" value="Genomic_DNA"/>
</dbReference>
<dbReference type="AlphaFoldDB" id="A0ABD0Q5Y9"/>
<accession>A0ABD0Q5Y9</accession>
<sequence length="78" mass="8190">MPPPHTFSPPPPVTSASATATATSFFATSAAPAVVGRLANPAADSSAGCKTSYISTSKTILDQLDLAHRMEFRMILRR</sequence>
<evidence type="ECO:0000313" key="1">
    <source>
        <dbReference type="EMBL" id="KAL0181315.1"/>
    </source>
</evidence>
<feature type="non-terminal residue" evidence="1">
    <location>
        <position position="78"/>
    </location>
</feature>
<protein>
    <submittedName>
        <fullName evidence="1">Uncharacterized protein</fullName>
    </submittedName>
</protein>
<dbReference type="Proteomes" id="UP001529510">
    <property type="component" value="Unassembled WGS sequence"/>
</dbReference>
<comment type="caution">
    <text evidence="1">The sequence shown here is derived from an EMBL/GenBank/DDBJ whole genome shotgun (WGS) entry which is preliminary data.</text>
</comment>
<organism evidence="1 2">
    <name type="scientific">Cirrhinus mrigala</name>
    <name type="common">Mrigala</name>
    <dbReference type="NCBI Taxonomy" id="683832"/>
    <lineage>
        <taxon>Eukaryota</taxon>
        <taxon>Metazoa</taxon>
        <taxon>Chordata</taxon>
        <taxon>Craniata</taxon>
        <taxon>Vertebrata</taxon>
        <taxon>Euteleostomi</taxon>
        <taxon>Actinopterygii</taxon>
        <taxon>Neopterygii</taxon>
        <taxon>Teleostei</taxon>
        <taxon>Ostariophysi</taxon>
        <taxon>Cypriniformes</taxon>
        <taxon>Cyprinidae</taxon>
        <taxon>Labeoninae</taxon>
        <taxon>Labeonini</taxon>
        <taxon>Cirrhinus</taxon>
    </lineage>
</organism>
<evidence type="ECO:0000313" key="2">
    <source>
        <dbReference type="Proteomes" id="UP001529510"/>
    </source>
</evidence>
<keyword evidence="2" id="KW-1185">Reference proteome</keyword>
<gene>
    <name evidence="1" type="ORF">M9458_023721</name>
</gene>
<reference evidence="1 2" key="1">
    <citation type="submission" date="2024-05" db="EMBL/GenBank/DDBJ databases">
        <title>Genome sequencing and assembly of Indian major carp, Cirrhinus mrigala (Hamilton, 1822).</title>
        <authorList>
            <person name="Mohindra V."/>
            <person name="Chowdhury L.M."/>
            <person name="Lal K."/>
            <person name="Jena J.K."/>
        </authorList>
    </citation>
    <scope>NUCLEOTIDE SEQUENCE [LARGE SCALE GENOMIC DNA]</scope>
    <source>
        <strain evidence="1">CM1030</strain>
        <tissue evidence="1">Blood</tissue>
    </source>
</reference>
<proteinExistence type="predicted"/>
<name>A0ABD0Q5Y9_CIRMR</name>